<name>A0A7C3SJ37_9BACT</name>
<dbReference type="InterPro" id="IPR023168">
    <property type="entry name" value="GatB_Yqey_C_2"/>
</dbReference>
<sequence length="149" mass="16856">MSSLLERLNQAFKDALKNRQEVALSTLRMLRTAIRNKEVELRHKLTEEEIQAVIGTQVKQRREAIGEYTKAGRPDLARKEEEELQVLLSFLPPQLSPEELEREITRIIAEVGATGPKDLGKVMKTAMAHFAGRANGKVVQEIVRRKLSA</sequence>
<dbReference type="AlphaFoldDB" id="A0A7C3SJ37"/>
<accession>A0A7C3SJ37</accession>
<dbReference type="Pfam" id="PF09424">
    <property type="entry name" value="YqeY"/>
    <property type="match status" value="1"/>
</dbReference>
<dbReference type="PANTHER" id="PTHR28055">
    <property type="entry name" value="ALTERED INHERITANCE OF MITOCHONDRIA PROTEIN 41, MITOCHONDRIAL"/>
    <property type="match status" value="1"/>
</dbReference>
<evidence type="ECO:0000313" key="1">
    <source>
        <dbReference type="EMBL" id="HGB14820.1"/>
    </source>
</evidence>
<dbReference type="InterPro" id="IPR019004">
    <property type="entry name" value="YqeY/Aim41"/>
</dbReference>
<dbReference type="InterPro" id="IPR042184">
    <property type="entry name" value="YqeY/Aim41_N"/>
</dbReference>
<dbReference type="SUPFAM" id="SSF89095">
    <property type="entry name" value="GatB/YqeY motif"/>
    <property type="match status" value="1"/>
</dbReference>
<dbReference type="PANTHER" id="PTHR28055:SF1">
    <property type="entry name" value="ALTERED INHERITANCE OF MITOCHONDRIA PROTEIN 41, MITOCHONDRIAL"/>
    <property type="match status" value="1"/>
</dbReference>
<dbReference type="Gene3D" id="1.10.10.410">
    <property type="match status" value="1"/>
</dbReference>
<comment type="caution">
    <text evidence="1">The sequence shown here is derived from an EMBL/GenBank/DDBJ whole genome shotgun (WGS) entry which is preliminary data.</text>
</comment>
<organism evidence="1">
    <name type="scientific">Desulfobacca acetoxidans</name>
    <dbReference type="NCBI Taxonomy" id="60893"/>
    <lineage>
        <taxon>Bacteria</taxon>
        <taxon>Pseudomonadati</taxon>
        <taxon>Thermodesulfobacteriota</taxon>
        <taxon>Desulfobaccia</taxon>
        <taxon>Desulfobaccales</taxon>
        <taxon>Desulfobaccaceae</taxon>
        <taxon>Desulfobacca</taxon>
    </lineage>
</organism>
<dbReference type="Gene3D" id="1.10.1510.10">
    <property type="entry name" value="Uncharacterised protein YqeY/AIM41 PF09424, N-terminal domain"/>
    <property type="match status" value="1"/>
</dbReference>
<reference evidence="1" key="1">
    <citation type="journal article" date="2020" name="mSystems">
        <title>Genome- and Community-Level Interaction Insights into Carbon Utilization and Element Cycling Functions of Hydrothermarchaeota in Hydrothermal Sediment.</title>
        <authorList>
            <person name="Zhou Z."/>
            <person name="Liu Y."/>
            <person name="Xu W."/>
            <person name="Pan J."/>
            <person name="Luo Z.H."/>
            <person name="Li M."/>
        </authorList>
    </citation>
    <scope>NUCLEOTIDE SEQUENCE [LARGE SCALE GENOMIC DNA]</scope>
    <source>
        <strain evidence="1">SpSt-776</strain>
    </source>
</reference>
<proteinExistence type="predicted"/>
<gene>
    <name evidence="1" type="ORF">ENV62_06250</name>
</gene>
<protein>
    <submittedName>
        <fullName evidence="1">GatB/YqeY domain-containing protein</fullName>
    </submittedName>
</protein>
<dbReference type="GO" id="GO:0016884">
    <property type="term" value="F:carbon-nitrogen ligase activity, with glutamine as amido-N-donor"/>
    <property type="evidence" value="ECO:0007669"/>
    <property type="project" value="InterPro"/>
</dbReference>
<dbReference type="EMBL" id="DTHB01000043">
    <property type="protein sequence ID" value="HGB14820.1"/>
    <property type="molecule type" value="Genomic_DNA"/>
</dbReference>
<dbReference type="InterPro" id="IPR003789">
    <property type="entry name" value="Asn/Gln_tRNA_amidoTrase-B-like"/>
</dbReference>